<evidence type="ECO:0000313" key="7">
    <source>
        <dbReference type="EMBL" id="PJZ25749.1"/>
    </source>
</evidence>
<dbReference type="OrthoDB" id="8732661at2"/>
<keyword evidence="5" id="KW-0786">Thiamine pyrophosphate</keyword>
<keyword evidence="8" id="KW-1185">Reference proteome</keyword>
<evidence type="ECO:0000256" key="4">
    <source>
        <dbReference type="ARBA" id="ARBA00022723"/>
    </source>
</evidence>
<dbReference type="RefSeq" id="WP_100706391.1">
    <property type="nucleotide sequence ID" value="NZ_NPDL01000001.1"/>
</dbReference>
<dbReference type="Proteomes" id="UP000232196">
    <property type="component" value="Unassembled WGS sequence"/>
</dbReference>
<sequence>MEDTKEIKIFANNIRKNVIKMVAAAKSGHPGGPLGLADIYAVLYKKVLNHKPSDPDWEDRDRLILSNGHVCAVRYAAMAQAGFFPESELLTFRNINSRLQGHPSTRYLKGIESSSGSLGQGLSVSVGIALAARLSKKDYKVYACISDGECGEGMTWEAAQSAAHYKTDNLIAFMDKNGIQIDGFTKDVMNLEPLNKKFAAFGWNVLEADGHNIESIISAFEKAKAHKGSPTIILFETVLGKGVSFMENNPGWHGTPPNAEQEKKALEELEQVTA</sequence>
<organism evidence="7 8">
    <name type="scientific">Leptospira hartskeerlii</name>
    <dbReference type="NCBI Taxonomy" id="2023177"/>
    <lineage>
        <taxon>Bacteria</taxon>
        <taxon>Pseudomonadati</taxon>
        <taxon>Spirochaetota</taxon>
        <taxon>Spirochaetia</taxon>
        <taxon>Leptospirales</taxon>
        <taxon>Leptospiraceae</taxon>
        <taxon>Leptospira</taxon>
    </lineage>
</organism>
<name>A0A2M9XDR2_9LEPT</name>
<dbReference type="GO" id="GO:0046872">
    <property type="term" value="F:metal ion binding"/>
    <property type="evidence" value="ECO:0007669"/>
    <property type="project" value="UniProtKB-KW"/>
</dbReference>
<dbReference type="GO" id="GO:0016740">
    <property type="term" value="F:transferase activity"/>
    <property type="evidence" value="ECO:0007669"/>
    <property type="project" value="UniProtKB-KW"/>
</dbReference>
<dbReference type="PANTHER" id="PTHR47514">
    <property type="entry name" value="TRANSKETOLASE N-TERMINAL SECTION-RELATED"/>
    <property type="match status" value="1"/>
</dbReference>
<proteinExistence type="inferred from homology"/>
<dbReference type="Gene3D" id="3.40.50.970">
    <property type="match status" value="1"/>
</dbReference>
<comment type="caution">
    <text evidence="7">The sequence shown here is derived from an EMBL/GenBank/DDBJ whole genome shotgun (WGS) entry which is preliminary data.</text>
</comment>
<evidence type="ECO:0000256" key="5">
    <source>
        <dbReference type="ARBA" id="ARBA00023052"/>
    </source>
</evidence>
<dbReference type="PANTHER" id="PTHR47514:SF1">
    <property type="entry name" value="TRANSKETOLASE N-TERMINAL SECTION-RELATED"/>
    <property type="match status" value="1"/>
</dbReference>
<evidence type="ECO:0000256" key="2">
    <source>
        <dbReference type="ARBA" id="ARBA00007131"/>
    </source>
</evidence>
<evidence type="ECO:0000256" key="3">
    <source>
        <dbReference type="ARBA" id="ARBA00022679"/>
    </source>
</evidence>
<dbReference type="InterPro" id="IPR049557">
    <property type="entry name" value="Transketolase_CS"/>
</dbReference>
<dbReference type="AlphaFoldDB" id="A0A2M9XDR2"/>
<evidence type="ECO:0000259" key="6">
    <source>
        <dbReference type="Pfam" id="PF00456"/>
    </source>
</evidence>
<reference evidence="7 8" key="1">
    <citation type="submission" date="2017-07" db="EMBL/GenBank/DDBJ databases">
        <title>Leptospira spp. isolated from tropical soils.</title>
        <authorList>
            <person name="Thibeaux R."/>
            <person name="Iraola G."/>
            <person name="Ferres I."/>
            <person name="Bierque E."/>
            <person name="Girault D."/>
            <person name="Soupe-Gilbert M.-E."/>
            <person name="Picardeau M."/>
            <person name="Goarant C."/>
        </authorList>
    </citation>
    <scope>NUCLEOTIDE SEQUENCE [LARGE SCALE GENOMIC DNA]</scope>
    <source>
        <strain evidence="7 8">MCA1-C-A1</strain>
    </source>
</reference>
<comment type="similarity">
    <text evidence="2">Belongs to the transketolase family.</text>
</comment>
<dbReference type="Pfam" id="PF00456">
    <property type="entry name" value="Transketolase_N"/>
    <property type="match status" value="1"/>
</dbReference>
<dbReference type="InterPro" id="IPR005474">
    <property type="entry name" value="Transketolase_N"/>
</dbReference>
<evidence type="ECO:0000313" key="8">
    <source>
        <dbReference type="Proteomes" id="UP000232196"/>
    </source>
</evidence>
<keyword evidence="4" id="KW-0479">Metal-binding</keyword>
<feature type="domain" description="Transketolase N-terminal" evidence="6">
    <location>
        <begin position="10"/>
        <end position="263"/>
    </location>
</feature>
<protein>
    <submittedName>
        <fullName evidence="7">Transketolase</fullName>
    </submittedName>
</protein>
<dbReference type="SUPFAM" id="SSF52518">
    <property type="entry name" value="Thiamin diphosphate-binding fold (THDP-binding)"/>
    <property type="match status" value="1"/>
</dbReference>
<gene>
    <name evidence="7" type="ORF">CH357_08890</name>
</gene>
<comment type="cofactor">
    <cofactor evidence="1">
        <name>thiamine diphosphate</name>
        <dbReference type="ChEBI" id="CHEBI:58937"/>
    </cofactor>
</comment>
<dbReference type="PROSITE" id="PS00801">
    <property type="entry name" value="TRANSKETOLASE_1"/>
    <property type="match status" value="1"/>
</dbReference>
<evidence type="ECO:0000256" key="1">
    <source>
        <dbReference type="ARBA" id="ARBA00001964"/>
    </source>
</evidence>
<accession>A0A2M9XDR2</accession>
<dbReference type="InterPro" id="IPR029061">
    <property type="entry name" value="THDP-binding"/>
</dbReference>
<keyword evidence="3" id="KW-0808">Transferase</keyword>
<dbReference type="EMBL" id="NPDN01000004">
    <property type="protein sequence ID" value="PJZ25749.1"/>
    <property type="molecule type" value="Genomic_DNA"/>
</dbReference>
<dbReference type="CDD" id="cd02012">
    <property type="entry name" value="TPP_TK"/>
    <property type="match status" value="1"/>
</dbReference>